<gene>
    <name evidence="1" type="ORF">Sangu_2511400</name>
</gene>
<sequence length="72" mass="8172">MESFNFHDIRVEKANAISRYRRIQRITFSFRGAFCFPDRCIQVSTQFALSPGCPGSAPGESPWRLSAPDLFS</sequence>
<organism evidence="1">
    <name type="scientific">Sesamum angustifolium</name>
    <dbReference type="NCBI Taxonomy" id="2727405"/>
    <lineage>
        <taxon>Eukaryota</taxon>
        <taxon>Viridiplantae</taxon>
        <taxon>Streptophyta</taxon>
        <taxon>Embryophyta</taxon>
        <taxon>Tracheophyta</taxon>
        <taxon>Spermatophyta</taxon>
        <taxon>Magnoliopsida</taxon>
        <taxon>eudicotyledons</taxon>
        <taxon>Gunneridae</taxon>
        <taxon>Pentapetalae</taxon>
        <taxon>asterids</taxon>
        <taxon>lamiids</taxon>
        <taxon>Lamiales</taxon>
        <taxon>Pedaliaceae</taxon>
        <taxon>Sesamum</taxon>
    </lineage>
</organism>
<proteinExistence type="predicted"/>
<accession>A0AAW2JL89</accession>
<dbReference type="AlphaFoldDB" id="A0AAW2JL89"/>
<reference evidence="1" key="2">
    <citation type="journal article" date="2024" name="Plant">
        <title>Genomic evolution and insights into agronomic trait innovations of Sesamum species.</title>
        <authorList>
            <person name="Miao H."/>
            <person name="Wang L."/>
            <person name="Qu L."/>
            <person name="Liu H."/>
            <person name="Sun Y."/>
            <person name="Le M."/>
            <person name="Wang Q."/>
            <person name="Wei S."/>
            <person name="Zheng Y."/>
            <person name="Lin W."/>
            <person name="Duan Y."/>
            <person name="Cao H."/>
            <person name="Xiong S."/>
            <person name="Wang X."/>
            <person name="Wei L."/>
            <person name="Li C."/>
            <person name="Ma Q."/>
            <person name="Ju M."/>
            <person name="Zhao R."/>
            <person name="Li G."/>
            <person name="Mu C."/>
            <person name="Tian Q."/>
            <person name="Mei H."/>
            <person name="Zhang T."/>
            <person name="Gao T."/>
            <person name="Zhang H."/>
        </authorList>
    </citation>
    <scope>NUCLEOTIDE SEQUENCE</scope>
    <source>
        <strain evidence="1">G01</strain>
    </source>
</reference>
<reference evidence="1" key="1">
    <citation type="submission" date="2020-06" db="EMBL/GenBank/DDBJ databases">
        <authorList>
            <person name="Li T."/>
            <person name="Hu X."/>
            <person name="Zhang T."/>
            <person name="Song X."/>
            <person name="Zhang H."/>
            <person name="Dai N."/>
            <person name="Sheng W."/>
            <person name="Hou X."/>
            <person name="Wei L."/>
        </authorList>
    </citation>
    <scope>NUCLEOTIDE SEQUENCE</scope>
    <source>
        <strain evidence="1">G01</strain>
        <tissue evidence="1">Leaf</tissue>
    </source>
</reference>
<name>A0AAW2JL89_9LAMI</name>
<evidence type="ECO:0000313" key="1">
    <source>
        <dbReference type="EMBL" id="KAL0295280.1"/>
    </source>
</evidence>
<comment type="caution">
    <text evidence="1">The sequence shown here is derived from an EMBL/GenBank/DDBJ whole genome shotgun (WGS) entry which is preliminary data.</text>
</comment>
<protein>
    <submittedName>
        <fullName evidence="1">Uncharacterized protein</fullName>
    </submittedName>
</protein>
<dbReference type="EMBL" id="JACGWK010000730">
    <property type="protein sequence ID" value="KAL0295280.1"/>
    <property type="molecule type" value="Genomic_DNA"/>
</dbReference>